<dbReference type="InterPro" id="IPR006334">
    <property type="entry name" value="Glut_cys_ligase"/>
</dbReference>
<dbReference type="InterPro" id="IPR007370">
    <property type="entry name" value="Glu_cys_ligase"/>
</dbReference>
<reference evidence="11 12" key="1">
    <citation type="submission" date="2006-02" db="EMBL/GenBank/DDBJ databases">
        <authorList>
            <person name="Moran M.A."/>
            <person name="Kjelleberg S."/>
            <person name="Egan S."/>
            <person name="Saunders N."/>
            <person name="Thomas T."/>
            <person name="Ferriera S."/>
            <person name="Johnson J."/>
            <person name="Kravitz S."/>
            <person name="Halpern A."/>
            <person name="Remington K."/>
            <person name="Beeson K."/>
            <person name="Tran B."/>
            <person name="Rogers Y.-H."/>
            <person name="Friedman R."/>
            <person name="Venter J.C."/>
        </authorList>
    </citation>
    <scope>NUCLEOTIDE SEQUENCE [LARGE SCALE GENOMIC DNA]</scope>
    <source>
        <strain evidence="11 12">D2</strain>
    </source>
</reference>
<organism evidence="11 12">
    <name type="scientific">Pseudoalteromonas tunicata D2</name>
    <dbReference type="NCBI Taxonomy" id="87626"/>
    <lineage>
        <taxon>Bacteria</taxon>
        <taxon>Pseudomonadati</taxon>
        <taxon>Pseudomonadota</taxon>
        <taxon>Gammaproteobacteria</taxon>
        <taxon>Alteromonadales</taxon>
        <taxon>Pseudoalteromonadaceae</taxon>
        <taxon>Pseudoalteromonas</taxon>
    </lineage>
</organism>
<name>A4C608_9GAMM</name>
<evidence type="ECO:0000256" key="2">
    <source>
        <dbReference type="ARBA" id="ARBA00008772"/>
    </source>
</evidence>
<dbReference type="GO" id="GO:0005524">
    <property type="term" value="F:ATP binding"/>
    <property type="evidence" value="ECO:0007669"/>
    <property type="project" value="UniProtKB-KW"/>
</dbReference>
<sequence length="523" mass="58256">MTNQQLISTLQTLSLPHNLSAVVGIIRGIERETLRITEQGRLSSKPHSAELGSALTHKYITTDFSEALLEFITPAQADSALTLKQLEDIHKFTLSKLDDEILWPISMPCFIKHQDEIALAQYGTSNTGQMKTLYREGLKNRYGSMMQAIAGVHFNISFPESFWVKLQELQNDTQELQDFISASYLAVIRNFKRNLWLISYLFGASPALCSSFLQGRETKLPFESFGKGSLYLPYGTALRLGDLGYTNSAQSALNVTYNNLDDYIAGIRSAITTPSGLYNAIGDYPDGRRKQLNHNILQIENEFYSPIRPKRNTLAGEKPSEALARGGIEYIEVRALDVNPFSSVGISLEQMRFLDVFLTYCALESSPLMSVAEQAQASANLSAVVNNGRDPELVLSRNGEATKLQTWGANLFADLALVADYLDKAYKTDEYSHTIATLSQWIVNSEMTFSGQYMSKLLASGLDNGAYAFSLAQAYKAKFAAQDYSTLTADIFAEQAKHSLQQQREIEQNDTVSFETFLADYFA</sequence>
<comment type="caution">
    <text evidence="11">The sequence shown here is derived from an EMBL/GenBank/DDBJ whole genome shotgun (WGS) entry which is preliminary data.</text>
</comment>
<dbReference type="PANTHER" id="PTHR38761">
    <property type="entry name" value="GLUTAMATE--CYSTEINE LIGASE"/>
    <property type="match status" value="1"/>
</dbReference>
<dbReference type="GO" id="GO:0005829">
    <property type="term" value="C:cytosol"/>
    <property type="evidence" value="ECO:0007669"/>
    <property type="project" value="TreeGrafter"/>
</dbReference>
<dbReference type="NCBIfam" id="TIGR01434">
    <property type="entry name" value="glu_cys_ligase"/>
    <property type="match status" value="1"/>
</dbReference>
<dbReference type="OrthoDB" id="9803907at2"/>
<dbReference type="Pfam" id="PF04262">
    <property type="entry name" value="Glu_cys_ligase"/>
    <property type="match status" value="1"/>
</dbReference>
<evidence type="ECO:0000256" key="9">
    <source>
        <dbReference type="RuleBase" id="RU004391"/>
    </source>
</evidence>
<keyword evidence="3 8" id="KW-0436">Ligase</keyword>
<comment type="similarity">
    <text evidence="2 8">Belongs to the glutamate--cysteine ligase type 1 family. Type 1 subfamily.</text>
</comment>
<dbReference type="SUPFAM" id="SSF55931">
    <property type="entry name" value="Glutamine synthetase/guanido kinase"/>
    <property type="match status" value="1"/>
</dbReference>
<feature type="domain" description="Glutamate--cysteine ligase" evidence="10">
    <location>
        <begin position="11"/>
        <end position="384"/>
    </location>
</feature>
<evidence type="ECO:0000256" key="6">
    <source>
        <dbReference type="ARBA" id="ARBA00022840"/>
    </source>
</evidence>
<evidence type="ECO:0000313" key="12">
    <source>
        <dbReference type="Proteomes" id="UP000006201"/>
    </source>
</evidence>
<evidence type="ECO:0000256" key="3">
    <source>
        <dbReference type="ARBA" id="ARBA00022598"/>
    </source>
</evidence>
<evidence type="ECO:0000256" key="5">
    <source>
        <dbReference type="ARBA" id="ARBA00022741"/>
    </source>
</evidence>
<protein>
    <recommendedName>
        <fullName evidence="8">Glutamate--cysteine ligase</fullName>
        <ecNumber evidence="8">6.3.2.2</ecNumber>
    </recommendedName>
    <alternativeName>
        <fullName evidence="8">Gamma-ECS</fullName>
        <shortName evidence="8">GCS</shortName>
    </alternativeName>
    <alternativeName>
        <fullName evidence="8">Gamma-glutamylcysteine synthetase</fullName>
    </alternativeName>
</protein>
<keyword evidence="4 8" id="KW-0317">Glutathione biosynthesis</keyword>
<comment type="pathway">
    <text evidence="1 8 9">Sulfur metabolism; glutathione biosynthesis; glutathione from L-cysteine and L-glutamate: step 1/2.</text>
</comment>
<dbReference type="HOGENOM" id="CLU_020728_3_0_6"/>
<evidence type="ECO:0000259" key="10">
    <source>
        <dbReference type="Pfam" id="PF04262"/>
    </source>
</evidence>
<dbReference type="EMBL" id="AAOH01000002">
    <property type="protein sequence ID" value="EAR29412.1"/>
    <property type="molecule type" value="Genomic_DNA"/>
</dbReference>
<dbReference type="RefSeq" id="WP_009837286.1">
    <property type="nucleotide sequence ID" value="NZ_AAOH01000002.1"/>
</dbReference>
<evidence type="ECO:0000256" key="4">
    <source>
        <dbReference type="ARBA" id="ARBA00022684"/>
    </source>
</evidence>
<keyword evidence="6 8" id="KW-0067">ATP-binding</keyword>
<comment type="catalytic activity">
    <reaction evidence="7 8 9">
        <text>L-cysteine + L-glutamate + ATP = gamma-L-glutamyl-L-cysteine + ADP + phosphate + H(+)</text>
        <dbReference type="Rhea" id="RHEA:13285"/>
        <dbReference type="ChEBI" id="CHEBI:15378"/>
        <dbReference type="ChEBI" id="CHEBI:29985"/>
        <dbReference type="ChEBI" id="CHEBI:30616"/>
        <dbReference type="ChEBI" id="CHEBI:35235"/>
        <dbReference type="ChEBI" id="CHEBI:43474"/>
        <dbReference type="ChEBI" id="CHEBI:58173"/>
        <dbReference type="ChEBI" id="CHEBI:456216"/>
        <dbReference type="EC" id="6.3.2.2"/>
    </reaction>
</comment>
<evidence type="ECO:0000313" key="11">
    <source>
        <dbReference type="EMBL" id="EAR29412.1"/>
    </source>
</evidence>
<dbReference type="GO" id="GO:0046872">
    <property type="term" value="F:metal ion binding"/>
    <property type="evidence" value="ECO:0007669"/>
    <property type="project" value="TreeGrafter"/>
</dbReference>
<evidence type="ECO:0000256" key="8">
    <source>
        <dbReference type="HAMAP-Rule" id="MF_00578"/>
    </source>
</evidence>
<gene>
    <name evidence="8" type="primary">gshA</name>
    <name evidence="11" type="ORF">PTD2_11369</name>
</gene>
<dbReference type="STRING" id="87626.PTD2_11369"/>
<dbReference type="GO" id="GO:0004357">
    <property type="term" value="F:glutamate-cysteine ligase activity"/>
    <property type="evidence" value="ECO:0007669"/>
    <property type="project" value="UniProtKB-UniRule"/>
</dbReference>
<dbReference type="Proteomes" id="UP000006201">
    <property type="component" value="Unassembled WGS sequence"/>
</dbReference>
<dbReference type="GO" id="GO:0006750">
    <property type="term" value="P:glutathione biosynthetic process"/>
    <property type="evidence" value="ECO:0007669"/>
    <property type="project" value="UniProtKB-UniRule"/>
</dbReference>
<dbReference type="UniPathway" id="UPA00142">
    <property type="reaction ID" value="UER00209"/>
</dbReference>
<dbReference type="EC" id="6.3.2.2" evidence="8"/>
<keyword evidence="5 8" id="KW-0547">Nucleotide-binding</keyword>
<dbReference type="PANTHER" id="PTHR38761:SF1">
    <property type="entry name" value="GLUTAMATE--CYSTEINE LIGASE"/>
    <property type="match status" value="1"/>
</dbReference>
<accession>A4C608</accession>
<dbReference type="AlphaFoldDB" id="A4C608"/>
<dbReference type="InterPro" id="IPR014746">
    <property type="entry name" value="Gln_synth/guanido_kin_cat_dom"/>
</dbReference>
<evidence type="ECO:0000256" key="1">
    <source>
        <dbReference type="ARBA" id="ARBA00005006"/>
    </source>
</evidence>
<keyword evidence="12" id="KW-1185">Reference proteome</keyword>
<dbReference type="eggNOG" id="COG2918">
    <property type="taxonomic scope" value="Bacteria"/>
</dbReference>
<evidence type="ECO:0000256" key="7">
    <source>
        <dbReference type="ARBA" id="ARBA00048819"/>
    </source>
</evidence>
<proteinExistence type="inferred from homology"/>
<dbReference type="Gene3D" id="3.30.590.20">
    <property type="match status" value="1"/>
</dbReference>
<dbReference type="HAMAP" id="MF_00578">
    <property type="entry name" value="Glu_cys_ligase"/>
    <property type="match status" value="1"/>
</dbReference>